<proteinExistence type="predicted"/>
<protein>
    <submittedName>
        <fullName evidence="1">Uncharacterized protein</fullName>
    </submittedName>
</protein>
<comment type="caution">
    <text evidence="1">The sequence shown here is derived from an EMBL/GenBank/DDBJ whole genome shotgun (WGS) entry which is preliminary data.</text>
</comment>
<keyword evidence="2" id="KW-1185">Reference proteome</keyword>
<sequence>MSTTALATPDPESGKEDAALLVSLDQVADEFAQLERLVPRLDKLAARQRSLQRVIKAVMGDGEIGTVSGVPVVSWRKTLRVGVSQKLLKEKYPHIVPEVLDIAEVRRFLVLDR</sequence>
<accession>A0A2S6GE39</accession>
<dbReference type="EMBL" id="PTIX01000027">
    <property type="protein sequence ID" value="PPK63495.1"/>
    <property type="molecule type" value="Genomic_DNA"/>
</dbReference>
<reference evidence="1 2" key="1">
    <citation type="submission" date="2018-02" db="EMBL/GenBank/DDBJ databases">
        <title>Genomic Encyclopedia of Archaeal and Bacterial Type Strains, Phase II (KMG-II): from individual species to whole genera.</title>
        <authorList>
            <person name="Goeker M."/>
        </authorList>
    </citation>
    <scope>NUCLEOTIDE SEQUENCE [LARGE SCALE GENOMIC DNA]</scope>
    <source>
        <strain evidence="1 2">YU 961-1</strain>
    </source>
</reference>
<organism evidence="1 2">
    <name type="scientific">Actinokineospora auranticolor</name>
    <dbReference type="NCBI Taxonomy" id="155976"/>
    <lineage>
        <taxon>Bacteria</taxon>
        <taxon>Bacillati</taxon>
        <taxon>Actinomycetota</taxon>
        <taxon>Actinomycetes</taxon>
        <taxon>Pseudonocardiales</taxon>
        <taxon>Pseudonocardiaceae</taxon>
        <taxon>Actinokineospora</taxon>
    </lineage>
</organism>
<dbReference type="RefSeq" id="WP_104482627.1">
    <property type="nucleotide sequence ID" value="NZ_CP154825.1"/>
</dbReference>
<evidence type="ECO:0000313" key="1">
    <source>
        <dbReference type="EMBL" id="PPK63495.1"/>
    </source>
</evidence>
<dbReference type="Proteomes" id="UP000239203">
    <property type="component" value="Unassembled WGS sequence"/>
</dbReference>
<dbReference type="OrthoDB" id="3693668at2"/>
<gene>
    <name evidence="1" type="ORF">CLV40_12722</name>
</gene>
<evidence type="ECO:0000313" key="2">
    <source>
        <dbReference type="Proteomes" id="UP000239203"/>
    </source>
</evidence>
<name>A0A2S6GE39_9PSEU</name>
<dbReference type="AlphaFoldDB" id="A0A2S6GE39"/>